<dbReference type="RefSeq" id="WP_367918454.1">
    <property type="nucleotide sequence ID" value="NZ_BAABAC010000013.1"/>
</dbReference>
<organism evidence="4 5">
    <name type="scientific">Nocardioides ginsengisoli</name>
    <dbReference type="NCBI Taxonomy" id="363868"/>
    <lineage>
        <taxon>Bacteria</taxon>
        <taxon>Bacillati</taxon>
        <taxon>Actinomycetota</taxon>
        <taxon>Actinomycetes</taxon>
        <taxon>Propionibacteriales</taxon>
        <taxon>Nocardioidaceae</taxon>
        <taxon>Nocardioides</taxon>
    </lineage>
</organism>
<dbReference type="Pfam" id="PF00583">
    <property type="entry name" value="Acetyltransf_1"/>
    <property type="match status" value="1"/>
</dbReference>
<dbReference type="CDD" id="cd04301">
    <property type="entry name" value="NAT_SF"/>
    <property type="match status" value="1"/>
</dbReference>
<dbReference type="PROSITE" id="PS51186">
    <property type="entry name" value="GNAT"/>
    <property type="match status" value="1"/>
</dbReference>
<evidence type="ECO:0000256" key="2">
    <source>
        <dbReference type="ARBA" id="ARBA00023315"/>
    </source>
</evidence>
<sequence length="160" mass="17477">MDTSFALRPVGYLHPDAALLVARVQAEYVERYGSPDESPVDPSVFDPPEGVFLVGYDDRAPVATGAWRRSPVRLLGGANAVEVKRMFVVPECRGRGLARRVLAELERTALDAGHDLVVLETGLRQPEAIALYTSAGYEPVPGFGYYRDAPLSRCFGKRIG</sequence>
<dbReference type="SUPFAM" id="SSF55729">
    <property type="entry name" value="Acyl-CoA N-acyltransferases (Nat)"/>
    <property type="match status" value="1"/>
</dbReference>
<evidence type="ECO:0000313" key="5">
    <source>
        <dbReference type="Proteomes" id="UP001597229"/>
    </source>
</evidence>
<keyword evidence="5" id="KW-1185">Reference proteome</keyword>
<keyword evidence="2" id="KW-0012">Acyltransferase</keyword>
<dbReference type="InterPro" id="IPR016181">
    <property type="entry name" value="Acyl_CoA_acyltransferase"/>
</dbReference>
<accession>A0ABW3VYK8</accession>
<reference evidence="5" key="1">
    <citation type="journal article" date="2019" name="Int. J. Syst. Evol. Microbiol.">
        <title>The Global Catalogue of Microorganisms (GCM) 10K type strain sequencing project: providing services to taxonomists for standard genome sequencing and annotation.</title>
        <authorList>
            <consortium name="The Broad Institute Genomics Platform"/>
            <consortium name="The Broad Institute Genome Sequencing Center for Infectious Disease"/>
            <person name="Wu L."/>
            <person name="Ma J."/>
        </authorList>
    </citation>
    <scope>NUCLEOTIDE SEQUENCE [LARGE SCALE GENOMIC DNA]</scope>
    <source>
        <strain evidence="5">CCUG 52478</strain>
    </source>
</reference>
<gene>
    <name evidence="4" type="ORF">ACFQ3F_08860</name>
</gene>
<dbReference type="InterPro" id="IPR000182">
    <property type="entry name" value="GNAT_dom"/>
</dbReference>
<dbReference type="Proteomes" id="UP001597229">
    <property type="component" value="Unassembled WGS sequence"/>
</dbReference>
<comment type="caution">
    <text evidence="4">The sequence shown here is derived from an EMBL/GenBank/DDBJ whole genome shotgun (WGS) entry which is preliminary data.</text>
</comment>
<keyword evidence="1" id="KW-0808">Transferase</keyword>
<evidence type="ECO:0000256" key="1">
    <source>
        <dbReference type="ARBA" id="ARBA00022679"/>
    </source>
</evidence>
<dbReference type="PANTHER" id="PTHR43877">
    <property type="entry name" value="AMINOALKYLPHOSPHONATE N-ACETYLTRANSFERASE-RELATED-RELATED"/>
    <property type="match status" value="1"/>
</dbReference>
<dbReference type="EMBL" id="JBHTLX010000012">
    <property type="protein sequence ID" value="MFD1247899.1"/>
    <property type="molecule type" value="Genomic_DNA"/>
</dbReference>
<evidence type="ECO:0000313" key="4">
    <source>
        <dbReference type="EMBL" id="MFD1247899.1"/>
    </source>
</evidence>
<feature type="domain" description="N-acetyltransferase" evidence="3">
    <location>
        <begin position="5"/>
        <end position="160"/>
    </location>
</feature>
<dbReference type="InterPro" id="IPR050832">
    <property type="entry name" value="Bact_Acetyltransf"/>
</dbReference>
<name>A0ABW3VYK8_9ACTN</name>
<evidence type="ECO:0000259" key="3">
    <source>
        <dbReference type="PROSITE" id="PS51186"/>
    </source>
</evidence>
<protein>
    <submittedName>
        <fullName evidence="4">GNAT family N-acetyltransferase</fullName>
    </submittedName>
</protein>
<dbReference type="PANTHER" id="PTHR43877:SF2">
    <property type="entry name" value="AMINOALKYLPHOSPHONATE N-ACETYLTRANSFERASE-RELATED"/>
    <property type="match status" value="1"/>
</dbReference>
<proteinExistence type="predicted"/>
<dbReference type="Gene3D" id="3.40.630.30">
    <property type="match status" value="1"/>
</dbReference>